<comment type="caution">
    <text evidence="1">The sequence shown here is derived from an EMBL/GenBank/DDBJ whole genome shotgun (WGS) entry which is preliminary data.</text>
</comment>
<dbReference type="AlphaFoldDB" id="A0A0C2N5Q8"/>
<proteinExistence type="predicted"/>
<keyword evidence="2" id="KW-1185">Reference proteome</keyword>
<organism evidence="1 2">
    <name type="scientific">Thelohanellus kitauei</name>
    <name type="common">Myxosporean</name>
    <dbReference type="NCBI Taxonomy" id="669202"/>
    <lineage>
        <taxon>Eukaryota</taxon>
        <taxon>Metazoa</taxon>
        <taxon>Cnidaria</taxon>
        <taxon>Myxozoa</taxon>
        <taxon>Myxosporea</taxon>
        <taxon>Bivalvulida</taxon>
        <taxon>Platysporina</taxon>
        <taxon>Myxobolidae</taxon>
        <taxon>Thelohanellus</taxon>
    </lineage>
</organism>
<dbReference type="Proteomes" id="UP000031668">
    <property type="component" value="Unassembled WGS sequence"/>
</dbReference>
<gene>
    <name evidence="1" type="ORF">RF11_11819</name>
</gene>
<reference evidence="1 2" key="1">
    <citation type="journal article" date="2014" name="Genome Biol. Evol.">
        <title>The genome of the myxosporean Thelohanellus kitauei shows adaptations to nutrient acquisition within its fish host.</title>
        <authorList>
            <person name="Yang Y."/>
            <person name="Xiong J."/>
            <person name="Zhou Z."/>
            <person name="Huo F."/>
            <person name="Miao W."/>
            <person name="Ran C."/>
            <person name="Liu Y."/>
            <person name="Zhang J."/>
            <person name="Feng J."/>
            <person name="Wang M."/>
            <person name="Wang M."/>
            <person name="Wang L."/>
            <person name="Yao B."/>
        </authorList>
    </citation>
    <scope>NUCLEOTIDE SEQUENCE [LARGE SCALE GENOMIC DNA]</scope>
    <source>
        <strain evidence="1">Wuqing</strain>
    </source>
</reference>
<name>A0A0C2N5Q8_THEKT</name>
<evidence type="ECO:0000313" key="1">
    <source>
        <dbReference type="EMBL" id="KII71625.1"/>
    </source>
</evidence>
<dbReference type="EMBL" id="JWZT01001688">
    <property type="protein sequence ID" value="KII71625.1"/>
    <property type="molecule type" value="Genomic_DNA"/>
</dbReference>
<accession>A0A0C2N5Q8</accession>
<sequence length="101" mass="11908">MVHYSPSLNLMEEDTMPDGLATIKLEDCVVYYRDMKTYIRRSSNNQIIKKIKQYSLVCSVLFFIKAIMSQIELKKPMWTKILLMTSWKSLSRTSYKPFEGI</sequence>
<evidence type="ECO:0000313" key="2">
    <source>
        <dbReference type="Proteomes" id="UP000031668"/>
    </source>
</evidence>
<protein>
    <submittedName>
        <fullName evidence="1">Uncharacterized protein</fullName>
    </submittedName>
</protein>